<feature type="transmembrane region" description="Helical" evidence="1">
    <location>
        <begin position="47"/>
        <end position="68"/>
    </location>
</feature>
<keyword evidence="3" id="KW-1185">Reference proteome</keyword>
<evidence type="ECO:0000313" key="3">
    <source>
        <dbReference type="Proteomes" id="UP001202922"/>
    </source>
</evidence>
<dbReference type="EMBL" id="JAKZBV010000001">
    <property type="protein sequence ID" value="MCH6470770.1"/>
    <property type="molecule type" value="Genomic_DNA"/>
</dbReference>
<dbReference type="Proteomes" id="UP001202922">
    <property type="component" value="Unassembled WGS sequence"/>
</dbReference>
<comment type="caution">
    <text evidence="2">The sequence shown here is derived from an EMBL/GenBank/DDBJ whole genome shotgun (WGS) entry which is preliminary data.</text>
</comment>
<evidence type="ECO:0008006" key="4">
    <source>
        <dbReference type="Google" id="ProtNLM"/>
    </source>
</evidence>
<dbReference type="RefSeq" id="WP_241054291.1">
    <property type="nucleotide sequence ID" value="NZ_JAKZBV010000001.1"/>
</dbReference>
<keyword evidence="1" id="KW-0812">Transmembrane</keyword>
<keyword evidence="1" id="KW-1133">Transmembrane helix</keyword>
<keyword evidence="1" id="KW-0472">Membrane</keyword>
<name>A0ABS9U3D4_9MICC</name>
<organism evidence="2 3">
    <name type="scientific">Sinomonas terrae</name>
    <dbReference type="NCBI Taxonomy" id="2908838"/>
    <lineage>
        <taxon>Bacteria</taxon>
        <taxon>Bacillati</taxon>
        <taxon>Actinomycetota</taxon>
        <taxon>Actinomycetes</taxon>
        <taxon>Micrococcales</taxon>
        <taxon>Micrococcaceae</taxon>
        <taxon>Sinomonas</taxon>
    </lineage>
</organism>
<protein>
    <recommendedName>
        <fullName evidence="4">Integral membrane protein</fullName>
    </recommendedName>
</protein>
<feature type="transmembrane region" description="Helical" evidence="1">
    <location>
        <begin position="89"/>
        <end position="112"/>
    </location>
</feature>
<evidence type="ECO:0000256" key="1">
    <source>
        <dbReference type="SAM" id="Phobius"/>
    </source>
</evidence>
<evidence type="ECO:0000313" key="2">
    <source>
        <dbReference type="EMBL" id="MCH6470770.1"/>
    </source>
</evidence>
<gene>
    <name evidence="2" type="ORF">L0M17_12425</name>
</gene>
<reference evidence="2 3" key="1">
    <citation type="submission" date="2022-03" db="EMBL/GenBank/DDBJ databases">
        <title>Sinomonas sp. isolated from a soil.</title>
        <authorList>
            <person name="Han J."/>
            <person name="Kim D.-U."/>
        </authorList>
    </citation>
    <scope>NUCLEOTIDE SEQUENCE [LARGE SCALE GENOMIC DNA]</scope>
    <source>
        <strain evidence="2 3">5-5</strain>
    </source>
</reference>
<accession>A0ABS9U3D4</accession>
<sequence>MLTALTSELVIRSAAPFVENPLDWTSPNFNVFGVKFKNAAGLLLGGIWGLALIVVAGAFLMALARWGVARQRGHVDDIAEGAQGVKKTTLVFGCTAAAGLILGFILALAGAIGA</sequence>
<proteinExistence type="predicted"/>